<dbReference type="Proteomes" id="UP000466332">
    <property type="component" value="Unassembled WGS sequence"/>
</dbReference>
<accession>A0A7X4H2U9</accession>
<sequence>MNILAYVESVPYDTAIEAMFYVGRAFEHAAWPKEMRLDIFTDHPDCAPGPESRALTLAILAGIEAEQQKEIDQLDQQTIRHYSIAMSEASTILKERDPEMYPDNGEELLRQLRAEWPRHR</sequence>
<comment type="caution">
    <text evidence="1">The sequence shown here is derived from an EMBL/GenBank/DDBJ whole genome shotgun (WGS) entry which is preliminary data.</text>
</comment>
<dbReference type="RefSeq" id="WP_161044931.1">
    <property type="nucleotide sequence ID" value="NZ_WWCR01000022.1"/>
</dbReference>
<gene>
    <name evidence="2" type="ORF">GTP55_10850</name>
    <name evidence="1" type="ORF">GTP56_19245</name>
</gene>
<keyword evidence="3" id="KW-1185">Reference proteome</keyword>
<dbReference type="EMBL" id="WWCR01000022">
    <property type="protein sequence ID" value="MYM74310.1"/>
    <property type="molecule type" value="Genomic_DNA"/>
</dbReference>
<dbReference type="Proteomes" id="UP000469734">
    <property type="component" value="Unassembled WGS sequence"/>
</dbReference>
<dbReference type="AlphaFoldDB" id="A0A7X4H2U9"/>
<proteinExistence type="predicted"/>
<evidence type="ECO:0000313" key="1">
    <source>
        <dbReference type="EMBL" id="MYM74310.1"/>
    </source>
</evidence>
<evidence type="ECO:0000313" key="3">
    <source>
        <dbReference type="Proteomes" id="UP000466332"/>
    </source>
</evidence>
<evidence type="ECO:0000313" key="2">
    <source>
        <dbReference type="EMBL" id="MYN39873.1"/>
    </source>
</evidence>
<dbReference type="EMBL" id="WWCS01000005">
    <property type="protein sequence ID" value="MYN39873.1"/>
    <property type="molecule type" value="Genomic_DNA"/>
</dbReference>
<protein>
    <submittedName>
        <fullName evidence="1">Uncharacterized protein</fullName>
    </submittedName>
</protein>
<reference evidence="3 4" key="1">
    <citation type="submission" date="2019-12" db="EMBL/GenBank/DDBJ databases">
        <title>Novel species isolated from a subtropical stream in China.</title>
        <authorList>
            <person name="Lu H."/>
        </authorList>
    </citation>
    <scope>NUCLEOTIDE SEQUENCE [LARGE SCALE GENOMIC DNA]</scope>
    <source>
        <strain evidence="2 3">FT109W</strain>
        <strain evidence="1 4">FT134W</strain>
    </source>
</reference>
<evidence type="ECO:0000313" key="4">
    <source>
        <dbReference type="Proteomes" id="UP000469734"/>
    </source>
</evidence>
<name>A0A7X4H2U9_9BURK</name>
<organism evidence="1 4">
    <name type="scientific">Duganella margarita</name>
    <dbReference type="NCBI Taxonomy" id="2692170"/>
    <lineage>
        <taxon>Bacteria</taxon>
        <taxon>Pseudomonadati</taxon>
        <taxon>Pseudomonadota</taxon>
        <taxon>Betaproteobacteria</taxon>
        <taxon>Burkholderiales</taxon>
        <taxon>Oxalobacteraceae</taxon>
        <taxon>Telluria group</taxon>
        <taxon>Duganella</taxon>
    </lineage>
</organism>